<evidence type="ECO:0000256" key="1">
    <source>
        <dbReference type="SAM" id="Phobius"/>
    </source>
</evidence>
<dbReference type="RefSeq" id="WP_234499170.1">
    <property type="nucleotide sequence ID" value="NZ_JACGEA010000032.1"/>
</dbReference>
<feature type="transmembrane region" description="Helical" evidence="1">
    <location>
        <begin position="90"/>
        <end position="110"/>
    </location>
</feature>
<reference evidence="2" key="1">
    <citation type="submission" date="2019-11" db="EMBL/GenBank/DDBJ databases">
        <authorList>
            <consortium name="PulseNet: The National Subtyping Network for Foodborne Disease Surveillance"/>
            <person name="Tarr C.L."/>
            <person name="Trees E."/>
            <person name="Katz L.S."/>
            <person name="Carleton-Romer H.A."/>
            <person name="Stroika S."/>
            <person name="Kucerova Z."/>
            <person name="Roache K.F."/>
            <person name="Sabol A.L."/>
            <person name="Besser J."/>
            <person name="Gerner-Smidt P."/>
        </authorList>
    </citation>
    <scope>NUCLEOTIDE SEQUENCE</scope>
    <source>
        <strain evidence="2">PNUSAV001129</strain>
    </source>
</reference>
<keyword evidence="1" id="KW-0812">Transmembrane</keyword>
<organism evidence="2 3">
    <name type="scientific">Vibrio alginolyticus</name>
    <dbReference type="NCBI Taxonomy" id="663"/>
    <lineage>
        <taxon>Bacteria</taxon>
        <taxon>Pseudomonadati</taxon>
        <taxon>Pseudomonadota</taxon>
        <taxon>Gammaproteobacteria</taxon>
        <taxon>Vibrionales</taxon>
        <taxon>Vibrionaceae</taxon>
        <taxon>Vibrio</taxon>
    </lineage>
</organism>
<keyword evidence="1" id="KW-0472">Membrane</keyword>
<accession>A0AA36UVV6</accession>
<feature type="transmembrane region" description="Helical" evidence="1">
    <location>
        <begin position="67"/>
        <end position="84"/>
    </location>
</feature>
<dbReference type="Proteomes" id="UP000714625">
    <property type="component" value="Unassembled WGS sequence"/>
</dbReference>
<comment type="caution">
    <text evidence="2">The sequence shown here is derived from an EMBL/GenBank/DDBJ whole genome shotgun (WGS) entry which is preliminary data.</text>
</comment>
<protein>
    <submittedName>
        <fullName evidence="2">Uncharacterized protein</fullName>
    </submittedName>
</protein>
<proteinExistence type="predicted"/>
<evidence type="ECO:0000313" key="2">
    <source>
        <dbReference type="EMBL" id="EGQ9138262.1"/>
    </source>
</evidence>
<dbReference type="EMBL" id="AAXMUW010000116">
    <property type="protein sequence ID" value="EGQ9138262.1"/>
    <property type="molecule type" value="Genomic_DNA"/>
</dbReference>
<name>A0AA36UVV6_VIBAL</name>
<evidence type="ECO:0000313" key="3">
    <source>
        <dbReference type="Proteomes" id="UP000714625"/>
    </source>
</evidence>
<keyword evidence="1" id="KW-1133">Transmembrane helix</keyword>
<dbReference type="AlphaFoldDB" id="A0AA36UVV6"/>
<sequence length="161" mass="18268">MKNKNEVKNELLEYYYNNSISNKCDDIDKYRDFVTKLLKKKGVFNKDSIVISIKNDKEDLTAKSNKLVVISSILGALSVLLGVYSSVGFIPFIIFNLGALCCLIATFVLLNKREKINQNIAAKQKIINVIDTISNEELTEFQRKKIKNVNVIPVNNECEMS</sequence>
<gene>
    <name evidence="2" type="ORF">GHY86_24510</name>
</gene>